<dbReference type="Proteomes" id="UP000692954">
    <property type="component" value="Unassembled WGS sequence"/>
</dbReference>
<reference evidence="2" key="1">
    <citation type="submission" date="2021-01" db="EMBL/GenBank/DDBJ databases">
        <authorList>
            <consortium name="Genoscope - CEA"/>
            <person name="William W."/>
        </authorList>
    </citation>
    <scope>NUCLEOTIDE SEQUENCE</scope>
</reference>
<name>A0A8S1L9E4_9CILI</name>
<evidence type="ECO:0000256" key="1">
    <source>
        <dbReference type="SAM" id="SignalP"/>
    </source>
</evidence>
<organism evidence="2 3">
    <name type="scientific">Paramecium sonneborni</name>
    <dbReference type="NCBI Taxonomy" id="65129"/>
    <lineage>
        <taxon>Eukaryota</taxon>
        <taxon>Sar</taxon>
        <taxon>Alveolata</taxon>
        <taxon>Ciliophora</taxon>
        <taxon>Intramacronucleata</taxon>
        <taxon>Oligohymenophorea</taxon>
        <taxon>Peniculida</taxon>
        <taxon>Parameciidae</taxon>
        <taxon>Paramecium</taxon>
    </lineage>
</organism>
<sequence length="34" mass="4189">MRFAQRQIIFLLCFLSFECIQSEDKFQYTQNIRA</sequence>
<evidence type="ECO:0000313" key="2">
    <source>
        <dbReference type="EMBL" id="CAD8061476.1"/>
    </source>
</evidence>
<evidence type="ECO:0000313" key="3">
    <source>
        <dbReference type="Proteomes" id="UP000692954"/>
    </source>
</evidence>
<keyword evidence="1" id="KW-0732">Signal</keyword>
<dbReference type="AlphaFoldDB" id="A0A8S1L9E4"/>
<keyword evidence="3" id="KW-1185">Reference proteome</keyword>
<feature type="signal peptide" evidence="1">
    <location>
        <begin position="1"/>
        <end position="22"/>
    </location>
</feature>
<feature type="chain" id="PRO_5035836532" evidence="1">
    <location>
        <begin position="23"/>
        <end position="34"/>
    </location>
</feature>
<protein>
    <submittedName>
        <fullName evidence="2">Uncharacterized protein</fullName>
    </submittedName>
</protein>
<comment type="caution">
    <text evidence="2">The sequence shown here is derived from an EMBL/GenBank/DDBJ whole genome shotgun (WGS) entry which is preliminary data.</text>
</comment>
<proteinExistence type="predicted"/>
<dbReference type="EMBL" id="CAJJDN010000015">
    <property type="protein sequence ID" value="CAD8061476.1"/>
    <property type="molecule type" value="Genomic_DNA"/>
</dbReference>
<gene>
    <name evidence="2" type="ORF">PSON_ATCC_30995.1.T0150324</name>
</gene>
<accession>A0A8S1L9E4</accession>